<proteinExistence type="predicted"/>
<name>A0ABW4RF73_9BACL</name>
<comment type="caution">
    <text evidence="2">The sequence shown here is derived from an EMBL/GenBank/DDBJ whole genome shotgun (WGS) entry which is preliminary data.</text>
</comment>
<evidence type="ECO:0000313" key="2">
    <source>
        <dbReference type="EMBL" id="MFD1884934.1"/>
    </source>
</evidence>
<evidence type="ECO:0000313" key="3">
    <source>
        <dbReference type="Proteomes" id="UP001597233"/>
    </source>
</evidence>
<gene>
    <name evidence="2" type="ORF">ACFSC9_05285</name>
</gene>
<dbReference type="EMBL" id="JBHUEH010000010">
    <property type="protein sequence ID" value="MFD1884934.1"/>
    <property type="molecule type" value="Genomic_DNA"/>
</dbReference>
<dbReference type="Proteomes" id="UP001597233">
    <property type="component" value="Unassembled WGS sequence"/>
</dbReference>
<dbReference type="RefSeq" id="WP_347324573.1">
    <property type="nucleotide sequence ID" value="NZ_JBCGUH010000003.1"/>
</dbReference>
<reference evidence="3" key="1">
    <citation type="journal article" date="2019" name="Int. J. Syst. Evol. Microbiol.">
        <title>The Global Catalogue of Microorganisms (GCM) 10K type strain sequencing project: providing services to taxonomists for standard genome sequencing and annotation.</title>
        <authorList>
            <consortium name="The Broad Institute Genomics Platform"/>
            <consortium name="The Broad Institute Genome Sequencing Center for Infectious Disease"/>
            <person name="Wu L."/>
            <person name="Ma J."/>
        </authorList>
    </citation>
    <scope>NUCLEOTIDE SEQUENCE [LARGE SCALE GENOMIC DNA]</scope>
    <source>
        <strain evidence="3">CCUG 54950</strain>
    </source>
</reference>
<sequence>MFTESNHEQQLSFDIRRSILLHAFIQQWSMPAYRVMLNEPDQAIHVEVYYFPAVTEEDVARFATVGLSNTVRSTGQTIGTEWMMALTSDLGDEPVERIFAYICDLLAHHIEVAPHSRIPRVMGESELAPDNWSTRALLLDELRGESEELEAIRIGDEIVQVIWAVPITGQEAGLILQDGVEAFDLYMEDSEYEIIDPCRV</sequence>
<keyword evidence="3" id="KW-1185">Reference proteome</keyword>
<dbReference type="Pfam" id="PF05076">
    <property type="entry name" value="SUFU"/>
    <property type="match status" value="1"/>
</dbReference>
<feature type="domain" description="Suppressor of fused-like" evidence="1">
    <location>
        <begin position="44"/>
        <end position="199"/>
    </location>
</feature>
<evidence type="ECO:0000259" key="1">
    <source>
        <dbReference type="Pfam" id="PF05076"/>
    </source>
</evidence>
<organism evidence="2 3">
    <name type="scientific">Paenibacillus wenxiniae</name>
    <dbReference type="NCBI Taxonomy" id="1636843"/>
    <lineage>
        <taxon>Bacteria</taxon>
        <taxon>Bacillati</taxon>
        <taxon>Bacillota</taxon>
        <taxon>Bacilli</taxon>
        <taxon>Bacillales</taxon>
        <taxon>Paenibacillaceae</taxon>
        <taxon>Paenibacillus</taxon>
    </lineage>
</organism>
<protein>
    <submittedName>
        <fullName evidence="2">Suppressor of fused domain protein</fullName>
    </submittedName>
</protein>
<dbReference type="InterPro" id="IPR020941">
    <property type="entry name" value="SUFU-like_domain"/>
</dbReference>
<accession>A0ABW4RF73</accession>